<gene>
    <name evidence="2" type="ORF">P5673_014390</name>
</gene>
<comment type="caution">
    <text evidence="2">The sequence shown here is derived from an EMBL/GenBank/DDBJ whole genome shotgun (WGS) entry which is preliminary data.</text>
</comment>
<dbReference type="AlphaFoldDB" id="A0AAD9V665"/>
<dbReference type="PANTHER" id="PTHR47331">
    <property type="entry name" value="PHD-TYPE DOMAIN-CONTAINING PROTEIN"/>
    <property type="match status" value="1"/>
</dbReference>
<organism evidence="2 3">
    <name type="scientific">Acropora cervicornis</name>
    <name type="common">Staghorn coral</name>
    <dbReference type="NCBI Taxonomy" id="6130"/>
    <lineage>
        <taxon>Eukaryota</taxon>
        <taxon>Metazoa</taxon>
        <taxon>Cnidaria</taxon>
        <taxon>Anthozoa</taxon>
        <taxon>Hexacorallia</taxon>
        <taxon>Scleractinia</taxon>
        <taxon>Astrocoeniina</taxon>
        <taxon>Acroporidae</taxon>
        <taxon>Acropora</taxon>
    </lineage>
</organism>
<dbReference type="PANTHER" id="PTHR47331:SF5">
    <property type="entry name" value="RIBONUCLEASE H"/>
    <property type="match status" value="1"/>
</dbReference>
<protein>
    <submittedName>
        <fullName evidence="2">Uncharacterized protein</fullName>
    </submittedName>
</protein>
<name>A0AAD9V665_ACRCE</name>
<dbReference type="Proteomes" id="UP001249851">
    <property type="component" value="Unassembled WGS sequence"/>
</dbReference>
<dbReference type="EMBL" id="JARQWQ010000028">
    <property type="protein sequence ID" value="KAK2562684.1"/>
    <property type="molecule type" value="Genomic_DNA"/>
</dbReference>
<reference evidence="2" key="1">
    <citation type="journal article" date="2023" name="G3 (Bethesda)">
        <title>Whole genome assembly and annotation of the endangered Caribbean coral Acropora cervicornis.</title>
        <authorList>
            <person name="Selwyn J.D."/>
            <person name="Vollmer S.V."/>
        </authorList>
    </citation>
    <scope>NUCLEOTIDE SEQUENCE</scope>
    <source>
        <strain evidence="2">K2</strain>
    </source>
</reference>
<feature type="compositionally biased region" description="Basic and acidic residues" evidence="1">
    <location>
        <begin position="154"/>
        <end position="165"/>
    </location>
</feature>
<proteinExistence type="predicted"/>
<evidence type="ECO:0000313" key="3">
    <source>
        <dbReference type="Proteomes" id="UP001249851"/>
    </source>
</evidence>
<evidence type="ECO:0000313" key="2">
    <source>
        <dbReference type="EMBL" id="KAK2562684.1"/>
    </source>
</evidence>
<reference evidence="2" key="2">
    <citation type="journal article" date="2023" name="Science">
        <title>Genomic signatures of disease resistance in endangered staghorn corals.</title>
        <authorList>
            <person name="Vollmer S.V."/>
            <person name="Selwyn J.D."/>
            <person name="Despard B.A."/>
            <person name="Roesel C.L."/>
        </authorList>
    </citation>
    <scope>NUCLEOTIDE SEQUENCE</scope>
    <source>
        <strain evidence="2">K2</strain>
    </source>
</reference>
<feature type="region of interest" description="Disordered" evidence="1">
    <location>
        <begin position="154"/>
        <end position="179"/>
    </location>
</feature>
<accession>A0AAD9V665</accession>
<sequence>MEIPVTEQQIPTPELVEQWEHLRSLAERMHKFIPNLEIGLLIGSNCPAALEPLEVVPRGEEGPYAMRLHRGWTLTGPLHVRGTPNPSNVVCRRITVREAESVKEMISPRPIQQMFELDFNDRKSASDECSYYQEDRRFITGLEQSVQHHDGHYKFTNEDAERSRSSIETNDVAEKEDAA</sequence>
<evidence type="ECO:0000256" key="1">
    <source>
        <dbReference type="SAM" id="MobiDB-lite"/>
    </source>
</evidence>
<keyword evidence="3" id="KW-1185">Reference proteome</keyword>